<sequence length="101" mass="11117">MLRDYHYHCGVRRCQSASCIPPNTTMLSEALMLTQYGTNSSSFHVTSVRPCVTGDCSICSMFRSSISRGRREATTPLSLSRPTTSIFPCPSTAVPRGELRP</sequence>
<protein>
    <submittedName>
        <fullName evidence="1">Uncharacterized protein</fullName>
    </submittedName>
</protein>
<organism evidence="1 2">
    <name type="scientific">Mya arenaria</name>
    <name type="common">Soft-shell clam</name>
    <dbReference type="NCBI Taxonomy" id="6604"/>
    <lineage>
        <taxon>Eukaryota</taxon>
        <taxon>Metazoa</taxon>
        <taxon>Spiralia</taxon>
        <taxon>Lophotrochozoa</taxon>
        <taxon>Mollusca</taxon>
        <taxon>Bivalvia</taxon>
        <taxon>Autobranchia</taxon>
        <taxon>Heteroconchia</taxon>
        <taxon>Euheterodonta</taxon>
        <taxon>Imparidentia</taxon>
        <taxon>Neoheterodontei</taxon>
        <taxon>Myida</taxon>
        <taxon>Myoidea</taxon>
        <taxon>Myidae</taxon>
        <taxon>Mya</taxon>
    </lineage>
</organism>
<name>A0ABY7DLC4_MYAAR</name>
<evidence type="ECO:0000313" key="1">
    <source>
        <dbReference type="EMBL" id="WAQ97309.1"/>
    </source>
</evidence>
<feature type="non-terminal residue" evidence="1">
    <location>
        <position position="1"/>
    </location>
</feature>
<dbReference type="EMBL" id="CP111013">
    <property type="protein sequence ID" value="WAQ97309.1"/>
    <property type="molecule type" value="Genomic_DNA"/>
</dbReference>
<accession>A0ABY7DLC4</accession>
<reference evidence="1" key="1">
    <citation type="submission" date="2022-11" db="EMBL/GenBank/DDBJ databases">
        <title>Centuries of genome instability and evolution in soft-shell clam transmissible cancer (bioRxiv).</title>
        <authorList>
            <person name="Hart S.F.M."/>
            <person name="Yonemitsu M.A."/>
            <person name="Giersch R.M."/>
            <person name="Beal B.F."/>
            <person name="Arriagada G."/>
            <person name="Davis B.W."/>
            <person name="Ostrander E.A."/>
            <person name="Goff S.P."/>
            <person name="Metzger M.J."/>
        </authorList>
    </citation>
    <scope>NUCLEOTIDE SEQUENCE</scope>
    <source>
        <strain evidence="1">MELC-2E11</strain>
        <tissue evidence="1">Siphon/mantle</tissue>
    </source>
</reference>
<dbReference type="Proteomes" id="UP001164746">
    <property type="component" value="Chromosome 2"/>
</dbReference>
<keyword evidence="2" id="KW-1185">Reference proteome</keyword>
<gene>
    <name evidence="1" type="ORF">MAR_029999</name>
</gene>
<evidence type="ECO:0000313" key="2">
    <source>
        <dbReference type="Proteomes" id="UP001164746"/>
    </source>
</evidence>
<proteinExistence type="predicted"/>